<organism evidence="1 2">
    <name type="scientific">Onchocerca volvulus</name>
    <dbReference type="NCBI Taxonomy" id="6282"/>
    <lineage>
        <taxon>Eukaryota</taxon>
        <taxon>Metazoa</taxon>
        <taxon>Ecdysozoa</taxon>
        <taxon>Nematoda</taxon>
        <taxon>Chromadorea</taxon>
        <taxon>Rhabditida</taxon>
        <taxon>Spirurina</taxon>
        <taxon>Spiruromorpha</taxon>
        <taxon>Filarioidea</taxon>
        <taxon>Onchocercidae</taxon>
        <taxon>Onchocerca</taxon>
    </lineage>
</organism>
<dbReference type="Proteomes" id="UP000024404">
    <property type="component" value="Unassembled WGS sequence"/>
</dbReference>
<dbReference type="EMBL" id="CMVM020000161">
    <property type="status" value="NOT_ANNOTATED_CDS"/>
    <property type="molecule type" value="Genomic_DNA"/>
</dbReference>
<proteinExistence type="predicted"/>
<dbReference type="EnsemblMetazoa" id="OVOC5764.1">
    <property type="protein sequence ID" value="OVOC5764.1"/>
    <property type="gene ID" value="WBGene00242573"/>
</dbReference>
<sequence>MHGISVVPANPVRMKPPTMNWLMNNGPPSRFPIASSNVYGIFLKQKISLNRSRPPLKYDGICRREDGPEDGPAECSSDPFQRMIVAALASPLALLASVDFCQMVFEMMEIISEFQKSYYNTTLHQPSQNKFCNRSILLLFPALKPHLTYFFQLIII</sequence>
<protein>
    <submittedName>
        <fullName evidence="1">Uncharacterized protein</fullName>
    </submittedName>
</protein>
<accession>A0A8R1Y0K9</accession>
<evidence type="ECO:0000313" key="1">
    <source>
        <dbReference type="EnsemblMetazoa" id="OVOC5764.1"/>
    </source>
</evidence>
<evidence type="ECO:0000313" key="2">
    <source>
        <dbReference type="Proteomes" id="UP000024404"/>
    </source>
</evidence>
<keyword evidence="2" id="KW-1185">Reference proteome</keyword>
<dbReference type="AlphaFoldDB" id="A0A8R1Y0K9"/>
<reference evidence="1" key="2">
    <citation type="submission" date="2022-06" db="UniProtKB">
        <authorList>
            <consortium name="EnsemblMetazoa"/>
        </authorList>
    </citation>
    <scope>IDENTIFICATION</scope>
</reference>
<name>A0A8R1Y0K9_ONCVO</name>
<reference evidence="2" key="1">
    <citation type="submission" date="2013-10" db="EMBL/GenBank/DDBJ databases">
        <title>Genome sequencing of Onchocerca volvulus.</title>
        <authorList>
            <person name="Cotton J."/>
            <person name="Tsai J."/>
            <person name="Stanley E."/>
            <person name="Tracey A."/>
            <person name="Holroyd N."/>
            <person name="Lustigman S."/>
            <person name="Berriman M."/>
        </authorList>
    </citation>
    <scope>NUCLEOTIDE SEQUENCE</scope>
</reference>